<evidence type="ECO:0000256" key="6">
    <source>
        <dbReference type="SAM" id="MobiDB-lite"/>
    </source>
</evidence>
<proteinExistence type="inferred from homology"/>
<evidence type="ECO:0000313" key="8">
    <source>
        <dbReference type="EMBL" id="MDQ0190910.1"/>
    </source>
</evidence>
<evidence type="ECO:0000256" key="2">
    <source>
        <dbReference type="ARBA" id="ARBA00022692"/>
    </source>
</evidence>
<feature type="transmembrane region" description="Helical" evidence="5">
    <location>
        <begin position="134"/>
        <end position="160"/>
    </location>
</feature>
<comment type="caution">
    <text evidence="8">The sequence shown here is derived from an EMBL/GenBank/DDBJ whole genome shotgun (WGS) entry which is preliminary data.</text>
</comment>
<evidence type="ECO:0000256" key="4">
    <source>
        <dbReference type="ARBA" id="ARBA00023136"/>
    </source>
</evidence>
<evidence type="ECO:0000313" key="9">
    <source>
        <dbReference type="Proteomes" id="UP001232973"/>
    </source>
</evidence>
<dbReference type="PANTHER" id="PTHR43229:SF2">
    <property type="entry name" value="NODULATION PROTEIN J"/>
    <property type="match status" value="1"/>
</dbReference>
<keyword evidence="2 5" id="KW-0812">Transmembrane</keyword>
<dbReference type="PRINTS" id="PR00164">
    <property type="entry name" value="ABC2TRNSPORT"/>
</dbReference>
<comment type="similarity">
    <text evidence="5">Belongs to the ABC-2 integral membrane protein family.</text>
</comment>
<dbReference type="PROSITE" id="PS51012">
    <property type="entry name" value="ABC_TM2"/>
    <property type="match status" value="1"/>
</dbReference>
<keyword evidence="5" id="KW-1003">Cell membrane</keyword>
<dbReference type="InterPro" id="IPR047817">
    <property type="entry name" value="ABC2_TM_bact-type"/>
</dbReference>
<dbReference type="PANTHER" id="PTHR43229">
    <property type="entry name" value="NODULATION PROTEIN J"/>
    <property type="match status" value="1"/>
</dbReference>
<evidence type="ECO:0000256" key="1">
    <source>
        <dbReference type="ARBA" id="ARBA00004141"/>
    </source>
</evidence>
<evidence type="ECO:0000259" key="7">
    <source>
        <dbReference type="PROSITE" id="PS51012"/>
    </source>
</evidence>
<feature type="transmembrane region" description="Helical" evidence="5">
    <location>
        <begin position="172"/>
        <end position="196"/>
    </location>
</feature>
<feature type="region of interest" description="Disordered" evidence="6">
    <location>
        <begin position="1"/>
        <end position="25"/>
    </location>
</feature>
<feature type="transmembrane region" description="Helical" evidence="5">
    <location>
        <begin position="265"/>
        <end position="287"/>
    </location>
</feature>
<dbReference type="InterPro" id="IPR051784">
    <property type="entry name" value="Nod_factor_ABC_transporter"/>
</dbReference>
<dbReference type="Pfam" id="PF01061">
    <property type="entry name" value="ABC2_membrane"/>
    <property type="match status" value="1"/>
</dbReference>
<name>A0ABT9XLB8_9BACL</name>
<gene>
    <name evidence="8" type="ORF">J2S03_002777</name>
</gene>
<reference evidence="8 9" key="1">
    <citation type="submission" date="2023-07" db="EMBL/GenBank/DDBJ databases">
        <title>Genomic Encyclopedia of Type Strains, Phase IV (KMG-IV): sequencing the most valuable type-strain genomes for metagenomic binning, comparative biology and taxonomic classification.</title>
        <authorList>
            <person name="Goeker M."/>
        </authorList>
    </citation>
    <scope>NUCLEOTIDE SEQUENCE [LARGE SCALE GENOMIC DNA]</scope>
    <source>
        <strain evidence="8 9">DSM 4006</strain>
    </source>
</reference>
<dbReference type="RefSeq" id="WP_274456559.1">
    <property type="nucleotide sequence ID" value="NZ_CP067097.1"/>
</dbReference>
<evidence type="ECO:0000256" key="5">
    <source>
        <dbReference type="RuleBase" id="RU361157"/>
    </source>
</evidence>
<feature type="transmembrane region" description="Helical" evidence="5">
    <location>
        <begin position="208"/>
        <end position="229"/>
    </location>
</feature>
<keyword evidence="4 5" id="KW-0472">Membrane</keyword>
<keyword evidence="5" id="KW-0813">Transport</keyword>
<keyword evidence="9" id="KW-1185">Reference proteome</keyword>
<accession>A0ABT9XLB8</accession>
<evidence type="ECO:0000256" key="3">
    <source>
        <dbReference type="ARBA" id="ARBA00022989"/>
    </source>
</evidence>
<keyword evidence="3 5" id="KW-1133">Transmembrane helix</keyword>
<feature type="transmembrane region" description="Helical" evidence="5">
    <location>
        <begin position="53"/>
        <end position="75"/>
    </location>
</feature>
<organism evidence="8 9">
    <name type="scientific">Alicyclobacillus cycloheptanicus</name>
    <dbReference type="NCBI Taxonomy" id="1457"/>
    <lineage>
        <taxon>Bacteria</taxon>
        <taxon>Bacillati</taxon>
        <taxon>Bacillota</taxon>
        <taxon>Bacilli</taxon>
        <taxon>Bacillales</taxon>
        <taxon>Alicyclobacillaceae</taxon>
        <taxon>Alicyclobacillus</taxon>
    </lineage>
</organism>
<dbReference type="Proteomes" id="UP001232973">
    <property type="component" value="Unassembled WGS sequence"/>
</dbReference>
<protein>
    <recommendedName>
        <fullName evidence="5">Transport permease protein</fullName>
    </recommendedName>
</protein>
<feature type="transmembrane region" description="Helical" evidence="5">
    <location>
        <begin position="87"/>
        <end position="104"/>
    </location>
</feature>
<dbReference type="InterPro" id="IPR000412">
    <property type="entry name" value="ABC_2_transport"/>
</dbReference>
<dbReference type="EMBL" id="JAUSTP010000026">
    <property type="protein sequence ID" value="MDQ0190910.1"/>
    <property type="molecule type" value="Genomic_DNA"/>
</dbReference>
<comment type="subcellular location">
    <subcellularLocation>
        <location evidence="5">Cell membrane</location>
        <topology evidence="5">Multi-pass membrane protein</topology>
    </subcellularLocation>
    <subcellularLocation>
        <location evidence="1">Membrane</location>
        <topology evidence="1">Multi-pass membrane protein</topology>
    </subcellularLocation>
</comment>
<sequence length="297" mass="33367">MGMEIESDSHSVSNKNRRLPDDVSARRRRRPVRSELNIVYAFLVRNFHLSRRYLSWEIVNIFYSIINAMTIGLIGYEVPAATRGSEVLYLVIGALLWGFLSILFDEVANSIGYERWEGTIEYTFMAPIRRLTHLLGTCFWGVSYGVLRTIVVLIVVALFFHLPMHNANLPAAIVVLLISSLSFMGLGLIAAVLPLLSTERGVQATHIIQGIILLISGVYYPITVLPHWAQWMAWLSPATYALQMTRAALLHHAGFGLLWKQMLELAGIGILLIPVGLAIFMTAERYAMRTGRLKRNG</sequence>
<feature type="domain" description="ABC transmembrane type-2" evidence="7">
    <location>
        <begin position="55"/>
        <end position="283"/>
    </location>
</feature>
<dbReference type="InterPro" id="IPR013525">
    <property type="entry name" value="ABC2_TM"/>
</dbReference>